<dbReference type="SUPFAM" id="SSF56112">
    <property type="entry name" value="Protein kinase-like (PK-like)"/>
    <property type="match status" value="1"/>
</dbReference>
<dbReference type="GO" id="GO:0005524">
    <property type="term" value="F:ATP binding"/>
    <property type="evidence" value="ECO:0007669"/>
    <property type="project" value="UniProtKB-KW"/>
</dbReference>
<protein>
    <recommendedName>
        <fullName evidence="1">non-specific serine/threonine protein kinase</fullName>
        <ecNumber evidence="1">2.7.11.1</ecNumber>
    </recommendedName>
</protein>
<keyword evidence="3" id="KW-0808">Transferase</keyword>
<evidence type="ECO:0000256" key="3">
    <source>
        <dbReference type="ARBA" id="ARBA00022679"/>
    </source>
</evidence>
<evidence type="ECO:0000256" key="7">
    <source>
        <dbReference type="ARBA" id="ARBA00047899"/>
    </source>
</evidence>
<keyword evidence="4" id="KW-0547">Nucleotide-binding</keyword>
<organism evidence="10 11">
    <name type="scientific">Lactuca sativa</name>
    <name type="common">Garden lettuce</name>
    <dbReference type="NCBI Taxonomy" id="4236"/>
    <lineage>
        <taxon>Eukaryota</taxon>
        <taxon>Viridiplantae</taxon>
        <taxon>Streptophyta</taxon>
        <taxon>Embryophyta</taxon>
        <taxon>Tracheophyta</taxon>
        <taxon>Spermatophyta</taxon>
        <taxon>Magnoliopsida</taxon>
        <taxon>eudicotyledons</taxon>
        <taxon>Gunneridae</taxon>
        <taxon>Pentapetalae</taxon>
        <taxon>asterids</taxon>
        <taxon>campanulids</taxon>
        <taxon>Asterales</taxon>
        <taxon>Asteraceae</taxon>
        <taxon>Cichorioideae</taxon>
        <taxon>Cichorieae</taxon>
        <taxon>Lactucinae</taxon>
        <taxon>Lactuca</taxon>
    </lineage>
</organism>
<dbReference type="AlphaFoldDB" id="A0A9R1W8J0"/>
<evidence type="ECO:0000256" key="1">
    <source>
        <dbReference type="ARBA" id="ARBA00012513"/>
    </source>
</evidence>
<dbReference type="Proteomes" id="UP000235145">
    <property type="component" value="Unassembled WGS sequence"/>
</dbReference>
<keyword evidence="9" id="KW-0812">Transmembrane</keyword>
<proteinExistence type="predicted"/>
<reference evidence="10 11" key="1">
    <citation type="journal article" date="2017" name="Nat. Commun.">
        <title>Genome assembly with in vitro proximity ligation data and whole-genome triplication in lettuce.</title>
        <authorList>
            <person name="Reyes-Chin-Wo S."/>
            <person name="Wang Z."/>
            <person name="Yang X."/>
            <person name="Kozik A."/>
            <person name="Arikit S."/>
            <person name="Song C."/>
            <person name="Xia L."/>
            <person name="Froenicke L."/>
            <person name="Lavelle D.O."/>
            <person name="Truco M.J."/>
            <person name="Xia R."/>
            <person name="Zhu S."/>
            <person name="Xu C."/>
            <person name="Xu H."/>
            <person name="Xu X."/>
            <person name="Cox K."/>
            <person name="Korf I."/>
            <person name="Meyers B.C."/>
            <person name="Michelmore R.W."/>
        </authorList>
    </citation>
    <scope>NUCLEOTIDE SEQUENCE [LARGE SCALE GENOMIC DNA]</scope>
    <source>
        <strain evidence="11">cv. Salinas</strain>
        <tissue evidence="10">Seedlings</tissue>
    </source>
</reference>
<evidence type="ECO:0000256" key="8">
    <source>
        <dbReference type="ARBA" id="ARBA00048679"/>
    </source>
</evidence>
<evidence type="ECO:0000256" key="6">
    <source>
        <dbReference type="ARBA" id="ARBA00022840"/>
    </source>
</evidence>
<name>A0A9R1W8J0_LACSA</name>
<evidence type="ECO:0000313" key="10">
    <source>
        <dbReference type="EMBL" id="KAJ0219134.1"/>
    </source>
</evidence>
<keyword evidence="5" id="KW-0418">Kinase</keyword>
<comment type="caution">
    <text evidence="10">The sequence shown here is derived from an EMBL/GenBank/DDBJ whole genome shotgun (WGS) entry which is preliminary data.</text>
</comment>
<evidence type="ECO:0000256" key="9">
    <source>
        <dbReference type="SAM" id="Phobius"/>
    </source>
</evidence>
<keyword evidence="11" id="KW-1185">Reference proteome</keyword>
<evidence type="ECO:0000256" key="4">
    <source>
        <dbReference type="ARBA" id="ARBA00022741"/>
    </source>
</evidence>
<dbReference type="EMBL" id="NBSK02000003">
    <property type="protein sequence ID" value="KAJ0219134.1"/>
    <property type="molecule type" value="Genomic_DNA"/>
</dbReference>
<dbReference type="PANTHER" id="PTHR48005:SF16">
    <property type="entry name" value="MDIS1-INTERACTING RECEPTOR LIKE KINASE 2-LIKE ISOFORM X1"/>
    <property type="match status" value="1"/>
</dbReference>
<gene>
    <name evidence="10" type="ORF">LSAT_V11C300125390</name>
</gene>
<evidence type="ECO:0000313" key="11">
    <source>
        <dbReference type="Proteomes" id="UP000235145"/>
    </source>
</evidence>
<feature type="transmembrane region" description="Helical" evidence="9">
    <location>
        <begin position="12"/>
        <end position="34"/>
    </location>
</feature>
<feature type="transmembrane region" description="Helical" evidence="9">
    <location>
        <begin position="88"/>
        <end position="108"/>
    </location>
</feature>
<comment type="catalytic activity">
    <reaction evidence="8">
        <text>L-seryl-[protein] + ATP = O-phospho-L-seryl-[protein] + ADP + H(+)</text>
        <dbReference type="Rhea" id="RHEA:17989"/>
        <dbReference type="Rhea" id="RHEA-COMP:9863"/>
        <dbReference type="Rhea" id="RHEA-COMP:11604"/>
        <dbReference type="ChEBI" id="CHEBI:15378"/>
        <dbReference type="ChEBI" id="CHEBI:29999"/>
        <dbReference type="ChEBI" id="CHEBI:30616"/>
        <dbReference type="ChEBI" id="CHEBI:83421"/>
        <dbReference type="ChEBI" id="CHEBI:456216"/>
        <dbReference type="EC" id="2.7.11.1"/>
    </reaction>
</comment>
<dbReference type="EC" id="2.7.11.1" evidence="1"/>
<dbReference type="PANTHER" id="PTHR48005">
    <property type="entry name" value="LEUCINE RICH REPEAT KINASE 2"/>
    <property type="match status" value="1"/>
</dbReference>
<dbReference type="InterPro" id="IPR051420">
    <property type="entry name" value="Ser_Thr_Kinases_DiverseReg"/>
</dbReference>
<keyword evidence="6" id="KW-0067">ATP-binding</keyword>
<accession>A0A9R1W8J0</accession>
<dbReference type="InterPro" id="IPR008266">
    <property type="entry name" value="Tyr_kinase_AS"/>
</dbReference>
<dbReference type="PROSITE" id="PS00109">
    <property type="entry name" value="PROTEIN_KINASE_TYR"/>
    <property type="match status" value="1"/>
</dbReference>
<keyword evidence="9" id="KW-0472">Membrane</keyword>
<keyword evidence="9" id="KW-1133">Transmembrane helix</keyword>
<dbReference type="Gene3D" id="1.10.510.10">
    <property type="entry name" value="Transferase(Phosphotransferase) domain 1"/>
    <property type="match status" value="2"/>
</dbReference>
<dbReference type="GO" id="GO:0004672">
    <property type="term" value="F:protein kinase activity"/>
    <property type="evidence" value="ECO:0000318"/>
    <property type="project" value="GO_Central"/>
</dbReference>
<evidence type="ECO:0000256" key="2">
    <source>
        <dbReference type="ARBA" id="ARBA00022527"/>
    </source>
</evidence>
<dbReference type="InterPro" id="IPR011009">
    <property type="entry name" value="Kinase-like_dom_sf"/>
</dbReference>
<keyword evidence="2" id="KW-0723">Serine/threonine-protein kinase</keyword>
<comment type="catalytic activity">
    <reaction evidence="7">
        <text>L-threonyl-[protein] + ATP = O-phospho-L-threonyl-[protein] + ADP + H(+)</text>
        <dbReference type="Rhea" id="RHEA:46608"/>
        <dbReference type="Rhea" id="RHEA-COMP:11060"/>
        <dbReference type="Rhea" id="RHEA-COMP:11605"/>
        <dbReference type="ChEBI" id="CHEBI:15378"/>
        <dbReference type="ChEBI" id="CHEBI:30013"/>
        <dbReference type="ChEBI" id="CHEBI:30616"/>
        <dbReference type="ChEBI" id="CHEBI:61977"/>
        <dbReference type="ChEBI" id="CHEBI:456216"/>
        <dbReference type="EC" id="2.7.11.1"/>
    </reaction>
</comment>
<sequence length="366" mass="41275">MNLLQLFLDRTTAALNATCLVGSSLPTIALTLTIKQSLKFLPKHLAKHRFTNANESGIDLLNILFLFRLETTILDPNISILKCRFPKFIFPLIGAVLLGLFMYDLIAYRQQKKMYPYKSLDEERRDYFSVRSFDGVIVYDDILKAMNDFDEANSIRTGGYGIGSLGSILRSDVLDKELDWLKRLMVLAYINHDSSPPMIHRDISIANILLESDCEAHIYDLGTSKLLNLESACLYDGRNREIFGIVALELIMGKQPGELPTLQTNYLVRIPIPSPEVEIQVKLVLSLSRACLNSNPKERPTMPQVSNRVQNLEKSPSIVANIQQIIMAISALSKHSDLVAISDGFNNQEKEGRRLCVSDEKSKREL</sequence>
<evidence type="ECO:0000256" key="5">
    <source>
        <dbReference type="ARBA" id="ARBA00022777"/>
    </source>
</evidence>
<dbReference type="GO" id="GO:0004674">
    <property type="term" value="F:protein serine/threonine kinase activity"/>
    <property type="evidence" value="ECO:0007669"/>
    <property type="project" value="UniProtKB-KW"/>
</dbReference>